<organism evidence="2 3">
    <name type="scientific">Cronartium quercuum f. sp. fusiforme G11</name>
    <dbReference type="NCBI Taxonomy" id="708437"/>
    <lineage>
        <taxon>Eukaryota</taxon>
        <taxon>Fungi</taxon>
        <taxon>Dikarya</taxon>
        <taxon>Basidiomycota</taxon>
        <taxon>Pucciniomycotina</taxon>
        <taxon>Pucciniomycetes</taxon>
        <taxon>Pucciniales</taxon>
        <taxon>Coleosporiaceae</taxon>
        <taxon>Cronartium</taxon>
    </lineage>
</organism>
<dbReference type="EMBL" id="MU167447">
    <property type="protein sequence ID" value="KAG0140395.1"/>
    <property type="molecule type" value="Genomic_DNA"/>
</dbReference>
<protein>
    <submittedName>
        <fullName evidence="2">Uncharacterized protein</fullName>
    </submittedName>
</protein>
<evidence type="ECO:0000313" key="2">
    <source>
        <dbReference type="EMBL" id="KAG0140395.1"/>
    </source>
</evidence>
<dbReference type="Proteomes" id="UP000886653">
    <property type="component" value="Unassembled WGS sequence"/>
</dbReference>
<name>A0A9P6T6B4_9BASI</name>
<accession>A0A9P6T6B4</accession>
<proteinExistence type="predicted"/>
<feature type="region of interest" description="Disordered" evidence="1">
    <location>
        <begin position="57"/>
        <end position="108"/>
    </location>
</feature>
<reference evidence="2" key="1">
    <citation type="submission" date="2013-11" db="EMBL/GenBank/DDBJ databases">
        <title>Genome sequence of the fusiform rust pathogen reveals effectors for host alternation and coevolution with pine.</title>
        <authorList>
            <consortium name="DOE Joint Genome Institute"/>
            <person name="Smith K."/>
            <person name="Pendleton A."/>
            <person name="Kubisiak T."/>
            <person name="Anderson C."/>
            <person name="Salamov A."/>
            <person name="Aerts A."/>
            <person name="Riley R."/>
            <person name="Clum A."/>
            <person name="Lindquist E."/>
            <person name="Ence D."/>
            <person name="Campbell M."/>
            <person name="Kronenberg Z."/>
            <person name="Feau N."/>
            <person name="Dhillon B."/>
            <person name="Hamelin R."/>
            <person name="Burleigh J."/>
            <person name="Smith J."/>
            <person name="Yandell M."/>
            <person name="Nelson C."/>
            <person name="Grigoriev I."/>
            <person name="Davis J."/>
        </authorList>
    </citation>
    <scope>NUCLEOTIDE SEQUENCE</scope>
    <source>
        <strain evidence="2">G11</strain>
    </source>
</reference>
<feature type="non-terminal residue" evidence="2">
    <location>
        <position position="108"/>
    </location>
</feature>
<feature type="compositionally biased region" description="Polar residues" evidence="1">
    <location>
        <begin position="78"/>
        <end position="87"/>
    </location>
</feature>
<dbReference type="AlphaFoldDB" id="A0A9P6T6B4"/>
<keyword evidence="3" id="KW-1185">Reference proteome</keyword>
<gene>
    <name evidence="2" type="ORF">CROQUDRAFT_100163</name>
</gene>
<sequence>MTTPRGQFQVLAWSLVGVNLPRGQPGPPWFSPRTSTGWTRAVKKPVDPVGSRLVSYQVSNNSSSPRGCLVSSRRKTRFSSGSRSTVPSLGESATRPPIPSNPGQAGVL</sequence>
<comment type="caution">
    <text evidence="2">The sequence shown here is derived from an EMBL/GenBank/DDBJ whole genome shotgun (WGS) entry which is preliminary data.</text>
</comment>
<evidence type="ECO:0000256" key="1">
    <source>
        <dbReference type="SAM" id="MobiDB-lite"/>
    </source>
</evidence>
<evidence type="ECO:0000313" key="3">
    <source>
        <dbReference type="Proteomes" id="UP000886653"/>
    </source>
</evidence>